<dbReference type="EMBL" id="SZWE01000001">
    <property type="protein sequence ID" value="MRU14727.1"/>
    <property type="molecule type" value="Genomic_DNA"/>
</dbReference>
<dbReference type="PROSITE" id="PS01124">
    <property type="entry name" value="HTH_ARAC_FAMILY_2"/>
    <property type="match status" value="1"/>
</dbReference>
<gene>
    <name evidence="4" type="ORF">FDP25_04700</name>
</gene>
<dbReference type="InterPro" id="IPR029062">
    <property type="entry name" value="Class_I_gatase-like"/>
</dbReference>
<comment type="caution">
    <text evidence="4">The sequence shown here is derived from an EMBL/GenBank/DDBJ whole genome shotgun (WGS) entry which is preliminary data.</text>
</comment>
<name>A0A844CJ56_9RHOB</name>
<dbReference type="OrthoDB" id="9793400at2"/>
<dbReference type="Pfam" id="PF01965">
    <property type="entry name" value="DJ-1_PfpI"/>
    <property type="match status" value="1"/>
</dbReference>
<evidence type="ECO:0000313" key="5">
    <source>
        <dbReference type="Proteomes" id="UP000564704"/>
    </source>
</evidence>
<dbReference type="InterPro" id="IPR002818">
    <property type="entry name" value="DJ-1/PfpI"/>
</dbReference>
<dbReference type="Pfam" id="PF12833">
    <property type="entry name" value="HTH_18"/>
    <property type="match status" value="1"/>
</dbReference>
<keyword evidence="5" id="KW-1185">Reference proteome</keyword>
<sequence length="317" mass="34941">MQEWSKNPSASCHIGLLLFDKFSNLCLANCLEPLRASNTLTGKEGFTWQILTPTGLPSRSSSGIEVLPHIALAELPKVDFLFVVASYDHDNHDTAATRRMLRDAARKADVVVGLDAGPWLMASAGLLQGRRATVHWDLLEGFTERFLDIEVARARFMRDGPYWTCAGAMSALDLTLDLIADTLGISARLDVEALFLHGDPPLRADDMREEDDPLVQRALTLMRDTVEMPLGLASLAKALSCQPRTLDRRCRAILGAPPGTVYRHLRLSAARKLLEGGRLPVSEIALRCGYENPGALARAMRRQYGASPSQLRRKART</sequence>
<feature type="domain" description="HTH araC/xylS-type" evidence="3">
    <location>
        <begin position="216"/>
        <end position="314"/>
    </location>
</feature>
<dbReference type="PANTHER" id="PTHR43130">
    <property type="entry name" value="ARAC-FAMILY TRANSCRIPTIONAL REGULATOR"/>
    <property type="match status" value="1"/>
</dbReference>
<dbReference type="CDD" id="cd03136">
    <property type="entry name" value="GATase1_AraC_ArgR_like"/>
    <property type="match status" value="1"/>
</dbReference>
<dbReference type="Gene3D" id="3.40.50.880">
    <property type="match status" value="1"/>
</dbReference>
<dbReference type="SMART" id="SM00342">
    <property type="entry name" value="HTH_ARAC"/>
    <property type="match status" value="1"/>
</dbReference>
<reference evidence="4 5" key="1">
    <citation type="submission" date="2019-05" db="EMBL/GenBank/DDBJ databases">
        <title>Roseovarius bejariae sp. nov., a moderately halophylic bacterium isolated from a saline soil in Rambla Salada (Murcia).</title>
        <authorList>
            <person name="Castro D.J."/>
            <person name="Gomez-Altuve A."/>
            <person name="Reina J.C."/>
            <person name="Rodriguez M."/>
            <person name="Sampedro I."/>
            <person name="Llamas I."/>
            <person name="Martinez-Checa F."/>
        </authorList>
    </citation>
    <scope>NUCLEOTIDE SEQUENCE [LARGE SCALE GENOMIC DNA]</scope>
    <source>
        <strain evidence="4 5">A21</strain>
    </source>
</reference>
<keyword evidence="2" id="KW-0804">Transcription</keyword>
<dbReference type="PANTHER" id="PTHR43130:SF3">
    <property type="entry name" value="HTH-TYPE TRANSCRIPTIONAL REGULATOR RV1931C"/>
    <property type="match status" value="1"/>
</dbReference>
<dbReference type="InterPro" id="IPR009057">
    <property type="entry name" value="Homeodomain-like_sf"/>
</dbReference>
<dbReference type="SUPFAM" id="SSF52317">
    <property type="entry name" value="Class I glutamine amidotransferase-like"/>
    <property type="match status" value="1"/>
</dbReference>
<dbReference type="InterPro" id="IPR018060">
    <property type="entry name" value="HTH_AraC"/>
</dbReference>
<evidence type="ECO:0000259" key="3">
    <source>
        <dbReference type="PROSITE" id="PS01124"/>
    </source>
</evidence>
<accession>A0A844CJ56</accession>
<evidence type="ECO:0000313" key="4">
    <source>
        <dbReference type="EMBL" id="MRU14727.1"/>
    </source>
</evidence>
<evidence type="ECO:0000256" key="1">
    <source>
        <dbReference type="ARBA" id="ARBA00023015"/>
    </source>
</evidence>
<proteinExistence type="predicted"/>
<dbReference type="GO" id="GO:0003700">
    <property type="term" value="F:DNA-binding transcription factor activity"/>
    <property type="evidence" value="ECO:0007669"/>
    <property type="project" value="InterPro"/>
</dbReference>
<evidence type="ECO:0000256" key="2">
    <source>
        <dbReference type="ARBA" id="ARBA00023163"/>
    </source>
</evidence>
<organism evidence="4 5">
    <name type="scientific">Roseovarius bejariae</name>
    <dbReference type="NCBI Taxonomy" id="2576383"/>
    <lineage>
        <taxon>Bacteria</taxon>
        <taxon>Pseudomonadati</taxon>
        <taxon>Pseudomonadota</taxon>
        <taxon>Alphaproteobacteria</taxon>
        <taxon>Rhodobacterales</taxon>
        <taxon>Roseobacteraceae</taxon>
        <taxon>Roseovarius</taxon>
    </lineage>
</organism>
<dbReference type="GO" id="GO:0043565">
    <property type="term" value="F:sequence-specific DNA binding"/>
    <property type="evidence" value="ECO:0007669"/>
    <property type="project" value="InterPro"/>
</dbReference>
<dbReference type="SUPFAM" id="SSF46689">
    <property type="entry name" value="Homeodomain-like"/>
    <property type="match status" value="1"/>
</dbReference>
<dbReference type="Proteomes" id="UP000564704">
    <property type="component" value="Unassembled WGS sequence"/>
</dbReference>
<protein>
    <submittedName>
        <fullName evidence="4">GlxA family transcriptional regulator</fullName>
    </submittedName>
</protein>
<dbReference type="Gene3D" id="1.10.10.60">
    <property type="entry name" value="Homeodomain-like"/>
    <property type="match status" value="1"/>
</dbReference>
<keyword evidence="1" id="KW-0805">Transcription regulation</keyword>
<dbReference type="AlphaFoldDB" id="A0A844CJ56"/>
<dbReference type="InterPro" id="IPR052158">
    <property type="entry name" value="INH-QAR"/>
</dbReference>